<dbReference type="InterPro" id="IPR015943">
    <property type="entry name" value="WD40/YVTN_repeat-like_dom_sf"/>
</dbReference>
<evidence type="ECO:0000313" key="2">
    <source>
        <dbReference type="EMBL" id="ORZ31806.1"/>
    </source>
</evidence>
<feature type="non-terminal residue" evidence="2">
    <location>
        <position position="458"/>
    </location>
</feature>
<dbReference type="EMBL" id="MCFL01000055">
    <property type="protein sequence ID" value="ORZ31806.1"/>
    <property type="molecule type" value="Genomic_DNA"/>
</dbReference>
<feature type="compositionally biased region" description="Basic and acidic residues" evidence="1">
    <location>
        <begin position="80"/>
        <end position="89"/>
    </location>
</feature>
<sequence length="458" mass="48711">MSFQADKTIVLRSIPLLPDALQWCPGDTHLVAVTHSHLHLLSPSPCASHFTIVTLPPPILLAAPSNSDPAHSQSQSQAESRTRPLLPRDTKADSLVLPGDVLPSAWRLARWSPRSASGLGSILAAVDYAGRLVLYAKVLARAGAGAGAGAGGPLGAGGSDSWRLIQDWTPLVSHHLYLARRVRRSAMEPAVRGVKVTPRDAMVVSIAWRPNLLNHNDDDNNKYYKSDNDMAVLAVGTMAGHVSVWICDMQTGHGEPVAMWHLASLNDTVNKNQTDGDDGNDEKDESVMTDQSFNKPSTLPWVTLLSWSPNGDYLAYALSNGEFGVLHTTFSPPVTVPEPTPAPASESDPVMSPPPPTWSITALPQGRLFAANDPSQHDPRTVTAIAWCSPTHVALAKGAAAIVLWDVTDPASIVETPLVAPDGASSFVSNVNALVPLVPGYTQGLLGVQAFTVDGHVF</sequence>
<evidence type="ECO:0000313" key="3">
    <source>
        <dbReference type="Proteomes" id="UP000193411"/>
    </source>
</evidence>
<dbReference type="Proteomes" id="UP000193411">
    <property type="component" value="Unassembled WGS sequence"/>
</dbReference>
<gene>
    <name evidence="2" type="ORF">BCR44DRAFT_57111</name>
</gene>
<protein>
    <recommendedName>
        <fullName evidence="4">WD40-repeat-containing domain protein</fullName>
    </recommendedName>
</protein>
<evidence type="ECO:0000256" key="1">
    <source>
        <dbReference type="SAM" id="MobiDB-lite"/>
    </source>
</evidence>
<dbReference type="Gene3D" id="2.130.10.10">
    <property type="entry name" value="YVTN repeat-like/Quinoprotein amine dehydrogenase"/>
    <property type="match status" value="1"/>
</dbReference>
<dbReference type="AlphaFoldDB" id="A0A1Y2HB33"/>
<keyword evidence="3" id="KW-1185">Reference proteome</keyword>
<evidence type="ECO:0008006" key="4">
    <source>
        <dbReference type="Google" id="ProtNLM"/>
    </source>
</evidence>
<comment type="caution">
    <text evidence="2">The sequence shown here is derived from an EMBL/GenBank/DDBJ whole genome shotgun (WGS) entry which is preliminary data.</text>
</comment>
<feature type="region of interest" description="Disordered" evidence="1">
    <location>
        <begin position="63"/>
        <end position="89"/>
    </location>
</feature>
<feature type="compositionally biased region" description="Polar residues" evidence="1">
    <location>
        <begin position="64"/>
        <end position="79"/>
    </location>
</feature>
<dbReference type="SUPFAM" id="SSF50978">
    <property type="entry name" value="WD40 repeat-like"/>
    <property type="match status" value="1"/>
</dbReference>
<reference evidence="2 3" key="1">
    <citation type="submission" date="2016-07" db="EMBL/GenBank/DDBJ databases">
        <title>Pervasive Adenine N6-methylation of Active Genes in Fungi.</title>
        <authorList>
            <consortium name="DOE Joint Genome Institute"/>
            <person name="Mondo S.J."/>
            <person name="Dannebaum R.O."/>
            <person name="Kuo R.C."/>
            <person name="Labutti K."/>
            <person name="Haridas S."/>
            <person name="Kuo A."/>
            <person name="Salamov A."/>
            <person name="Ahrendt S.R."/>
            <person name="Lipzen A."/>
            <person name="Sullivan W."/>
            <person name="Andreopoulos W.B."/>
            <person name="Clum A."/>
            <person name="Lindquist E."/>
            <person name="Daum C."/>
            <person name="Ramamoorthy G.K."/>
            <person name="Gryganskyi A."/>
            <person name="Culley D."/>
            <person name="Magnuson J.K."/>
            <person name="James T.Y."/>
            <person name="O'Malley M.A."/>
            <person name="Stajich J.E."/>
            <person name="Spatafora J.W."/>
            <person name="Visel A."/>
            <person name="Grigoriev I.V."/>
        </authorList>
    </citation>
    <scope>NUCLEOTIDE SEQUENCE [LARGE SCALE GENOMIC DNA]</scope>
    <source>
        <strain evidence="2 3">PL171</strain>
    </source>
</reference>
<feature type="compositionally biased region" description="Acidic residues" evidence="1">
    <location>
        <begin position="275"/>
        <end position="284"/>
    </location>
</feature>
<organism evidence="2 3">
    <name type="scientific">Catenaria anguillulae PL171</name>
    <dbReference type="NCBI Taxonomy" id="765915"/>
    <lineage>
        <taxon>Eukaryota</taxon>
        <taxon>Fungi</taxon>
        <taxon>Fungi incertae sedis</taxon>
        <taxon>Blastocladiomycota</taxon>
        <taxon>Blastocladiomycetes</taxon>
        <taxon>Blastocladiales</taxon>
        <taxon>Catenariaceae</taxon>
        <taxon>Catenaria</taxon>
    </lineage>
</organism>
<accession>A0A1Y2HB33</accession>
<name>A0A1Y2HB33_9FUNG</name>
<proteinExistence type="predicted"/>
<dbReference type="InterPro" id="IPR036322">
    <property type="entry name" value="WD40_repeat_dom_sf"/>
</dbReference>
<feature type="region of interest" description="Disordered" evidence="1">
    <location>
        <begin position="269"/>
        <end position="292"/>
    </location>
</feature>